<evidence type="ECO:0000313" key="3">
    <source>
        <dbReference type="Proteomes" id="UP000717328"/>
    </source>
</evidence>
<proteinExistence type="predicted"/>
<feature type="region of interest" description="Disordered" evidence="1">
    <location>
        <begin position="40"/>
        <end position="68"/>
    </location>
</feature>
<dbReference type="OrthoDB" id="4494341at2759"/>
<evidence type="ECO:0000256" key="1">
    <source>
        <dbReference type="SAM" id="MobiDB-lite"/>
    </source>
</evidence>
<organism evidence="2 3">
    <name type="scientific">Sphagnurus paluster</name>
    <dbReference type="NCBI Taxonomy" id="117069"/>
    <lineage>
        <taxon>Eukaryota</taxon>
        <taxon>Fungi</taxon>
        <taxon>Dikarya</taxon>
        <taxon>Basidiomycota</taxon>
        <taxon>Agaricomycotina</taxon>
        <taxon>Agaricomycetes</taxon>
        <taxon>Agaricomycetidae</taxon>
        <taxon>Agaricales</taxon>
        <taxon>Tricholomatineae</taxon>
        <taxon>Lyophyllaceae</taxon>
        <taxon>Sphagnurus</taxon>
    </lineage>
</organism>
<reference evidence="2" key="1">
    <citation type="submission" date="2021-02" db="EMBL/GenBank/DDBJ databases">
        <authorList>
            <person name="Nieuwenhuis M."/>
            <person name="Van De Peppel L.J.J."/>
        </authorList>
    </citation>
    <scope>NUCLEOTIDE SEQUENCE</scope>
    <source>
        <strain evidence="2">D49</strain>
    </source>
</reference>
<dbReference type="EMBL" id="JABCKI010005828">
    <property type="protein sequence ID" value="KAG5637454.1"/>
    <property type="molecule type" value="Genomic_DNA"/>
</dbReference>
<reference evidence="2" key="2">
    <citation type="submission" date="2021-10" db="EMBL/GenBank/DDBJ databases">
        <title>Phylogenomics reveals ancestral predisposition of the termite-cultivated fungus Termitomyces towards a domesticated lifestyle.</title>
        <authorList>
            <person name="Auxier B."/>
            <person name="Grum-Grzhimaylo A."/>
            <person name="Cardenas M.E."/>
            <person name="Lodge J.D."/>
            <person name="Laessoe T."/>
            <person name="Pedersen O."/>
            <person name="Smith M.E."/>
            <person name="Kuyper T.W."/>
            <person name="Franco-Molano E.A."/>
            <person name="Baroni T.J."/>
            <person name="Aanen D.K."/>
        </authorList>
    </citation>
    <scope>NUCLEOTIDE SEQUENCE</scope>
    <source>
        <strain evidence="2">D49</strain>
    </source>
</reference>
<gene>
    <name evidence="2" type="ORF">H0H81_004471</name>
</gene>
<keyword evidence="3" id="KW-1185">Reference proteome</keyword>
<feature type="region of interest" description="Disordered" evidence="1">
    <location>
        <begin position="93"/>
        <end position="117"/>
    </location>
</feature>
<dbReference type="Proteomes" id="UP000717328">
    <property type="component" value="Unassembled WGS sequence"/>
</dbReference>
<name>A0A9P7K5U7_9AGAR</name>
<sequence>MCHLTWISKTLIEALQKSSKSTLVTEPRVYITGSNYPIPEVPFLSDEPPSPASERAESDEDEKTTIPLPGYTSLKLVHGRPSIRKLLYDEIASSPGPVSVDGELSFKDSSHSLPHHS</sequence>
<dbReference type="AlphaFoldDB" id="A0A9P7K5U7"/>
<protein>
    <submittedName>
        <fullName evidence="2">Uncharacterized protein</fullName>
    </submittedName>
</protein>
<accession>A0A9P7K5U7</accession>
<evidence type="ECO:0000313" key="2">
    <source>
        <dbReference type="EMBL" id="KAG5637454.1"/>
    </source>
</evidence>
<comment type="caution">
    <text evidence="2">The sequence shown here is derived from an EMBL/GenBank/DDBJ whole genome shotgun (WGS) entry which is preliminary data.</text>
</comment>